<dbReference type="AlphaFoldDB" id="A0A2R8A8R4"/>
<organism evidence="2 3">
    <name type="scientific">Pontivivens insulae</name>
    <dbReference type="NCBI Taxonomy" id="1639689"/>
    <lineage>
        <taxon>Bacteria</taxon>
        <taxon>Pseudomonadati</taxon>
        <taxon>Pseudomonadota</taxon>
        <taxon>Alphaproteobacteria</taxon>
        <taxon>Rhodobacterales</taxon>
        <taxon>Paracoccaceae</taxon>
        <taxon>Pontivivens</taxon>
    </lineage>
</organism>
<sequence>MPSHAIADLPDRAALSNELHARPFPELKAPGRAAHVAIMADGGPNRDGEAERDHLRALLDRFGAQHPAPDANHWSGPLGRAFLKWERHTEFMTYTLFAEGLGDRPFEGELFAHFPTDWLQQAPGRLLTSCLVRVEVATDDQEAKARVKNGLSTHFAAESFSKSHVLDSAATVMSDFRMQEGGHIRFAVLARPSTGPRRIGRIVQRLLEIETYKSASMLALPVARDVSGKVGQLDRELSDLVRGMSAQDGDDAAALDRLLSMSADIEALGADTAFRFGARGAYAAIVNQRIEVLRETRIGGGQTFAEFMMRRYEPAMRTCESAERRLVDLALRTERAANLLRTRVDVNLARQNAKLLESMNSRAALQLRLQETVEGLSIVAISYYAVGLAAYFFTPFGEMAGLGKAWLLALIAPVVVAGVWFALRRMRKRLEKGE</sequence>
<accession>A0A2R8A8R4</accession>
<evidence type="ECO:0008006" key="4">
    <source>
        <dbReference type="Google" id="ProtNLM"/>
    </source>
</evidence>
<evidence type="ECO:0000313" key="2">
    <source>
        <dbReference type="EMBL" id="SPF28535.1"/>
    </source>
</evidence>
<dbReference type="OrthoDB" id="9767470at2"/>
<proteinExistence type="predicted"/>
<evidence type="ECO:0000256" key="1">
    <source>
        <dbReference type="SAM" id="Phobius"/>
    </source>
</evidence>
<keyword evidence="1" id="KW-0812">Transmembrane</keyword>
<dbReference type="Proteomes" id="UP000244932">
    <property type="component" value="Unassembled WGS sequence"/>
</dbReference>
<dbReference type="InterPro" id="IPR021830">
    <property type="entry name" value="DUF3422"/>
</dbReference>
<keyword evidence="3" id="KW-1185">Reference proteome</keyword>
<keyword evidence="1" id="KW-0472">Membrane</keyword>
<keyword evidence="1" id="KW-1133">Transmembrane helix</keyword>
<feature type="transmembrane region" description="Helical" evidence="1">
    <location>
        <begin position="375"/>
        <end position="393"/>
    </location>
</feature>
<evidence type="ECO:0000313" key="3">
    <source>
        <dbReference type="Proteomes" id="UP000244932"/>
    </source>
</evidence>
<dbReference type="EMBL" id="OMKW01000001">
    <property type="protein sequence ID" value="SPF28535.1"/>
    <property type="molecule type" value="Genomic_DNA"/>
</dbReference>
<name>A0A2R8A8R4_9RHOB</name>
<gene>
    <name evidence="2" type="ORF">POI8812_00836</name>
</gene>
<dbReference type="Pfam" id="PF11902">
    <property type="entry name" value="DUF3422"/>
    <property type="match status" value="1"/>
</dbReference>
<feature type="transmembrane region" description="Helical" evidence="1">
    <location>
        <begin position="405"/>
        <end position="423"/>
    </location>
</feature>
<reference evidence="2 3" key="1">
    <citation type="submission" date="2018-03" db="EMBL/GenBank/DDBJ databases">
        <authorList>
            <person name="Keele B.F."/>
        </authorList>
    </citation>
    <scope>NUCLEOTIDE SEQUENCE [LARGE SCALE GENOMIC DNA]</scope>
    <source>
        <strain evidence="2 3">CeCT 8812</strain>
    </source>
</reference>
<dbReference type="RefSeq" id="WP_108781226.1">
    <property type="nucleotide sequence ID" value="NZ_OMKW01000001.1"/>
</dbReference>
<protein>
    <recommendedName>
        <fullName evidence="4">DUF3422 domain-containing protein</fullName>
    </recommendedName>
</protein>